<protein>
    <submittedName>
        <fullName evidence="1">S-locus lectin protein kinase family protein</fullName>
    </submittedName>
</protein>
<evidence type="ECO:0000313" key="1">
    <source>
        <dbReference type="EMBL" id="BBH04073.1"/>
    </source>
</evidence>
<dbReference type="AlphaFoldDB" id="A0A4Y1RK52"/>
<organism evidence="1">
    <name type="scientific">Prunus dulcis</name>
    <name type="common">Almond</name>
    <name type="synonym">Amygdalus dulcis</name>
    <dbReference type="NCBI Taxonomy" id="3755"/>
    <lineage>
        <taxon>Eukaryota</taxon>
        <taxon>Viridiplantae</taxon>
        <taxon>Streptophyta</taxon>
        <taxon>Embryophyta</taxon>
        <taxon>Tracheophyta</taxon>
        <taxon>Spermatophyta</taxon>
        <taxon>Magnoliopsida</taxon>
        <taxon>eudicotyledons</taxon>
        <taxon>Gunneridae</taxon>
        <taxon>Pentapetalae</taxon>
        <taxon>rosids</taxon>
        <taxon>fabids</taxon>
        <taxon>Rosales</taxon>
        <taxon>Rosaceae</taxon>
        <taxon>Amygdaloideae</taxon>
        <taxon>Amygdaleae</taxon>
        <taxon>Prunus</taxon>
    </lineage>
</organism>
<keyword evidence="1" id="KW-0808">Transferase</keyword>
<dbReference type="PANTHER" id="PTHR27006">
    <property type="entry name" value="PROMASTIGOTE SURFACE ANTIGEN PROTEIN PSA"/>
    <property type="match status" value="1"/>
</dbReference>
<gene>
    <name evidence="1" type="ORF">Prudu_015117</name>
</gene>
<dbReference type="PANTHER" id="PTHR27006:SF606">
    <property type="entry name" value="INTERLEUKIN-1 RECEPTOR-ASSOCIATED KINASE 4"/>
    <property type="match status" value="1"/>
</dbReference>
<dbReference type="Gene3D" id="1.10.510.10">
    <property type="entry name" value="Transferase(Phosphotransferase) domain 1"/>
    <property type="match status" value="1"/>
</dbReference>
<dbReference type="GO" id="GO:0016301">
    <property type="term" value="F:kinase activity"/>
    <property type="evidence" value="ECO:0007669"/>
    <property type="project" value="UniProtKB-KW"/>
</dbReference>
<accession>A0A4Y1RK52</accession>
<dbReference type="InterPro" id="IPR011009">
    <property type="entry name" value="Kinase-like_dom_sf"/>
</dbReference>
<dbReference type="GO" id="GO:0030246">
    <property type="term" value="F:carbohydrate binding"/>
    <property type="evidence" value="ECO:0007669"/>
    <property type="project" value="UniProtKB-KW"/>
</dbReference>
<reference evidence="1" key="1">
    <citation type="journal article" date="2019" name="Science">
        <title>Mutation of a bHLH transcription factor allowed almond domestication.</title>
        <authorList>
            <person name="Sanchez-Perez R."/>
            <person name="Pavan S."/>
            <person name="Mazzeo R."/>
            <person name="Moldovan C."/>
            <person name="Aiese Cigliano R."/>
            <person name="Del Cueto J."/>
            <person name="Ricciardi F."/>
            <person name="Lotti C."/>
            <person name="Ricciardi L."/>
            <person name="Dicenta F."/>
            <person name="Lopez-Marques R.L."/>
            <person name="Lindberg Moller B."/>
        </authorList>
    </citation>
    <scope>NUCLEOTIDE SEQUENCE</scope>
</reference>
<sequence length="120" mass="13679">MGELLISFLMAMRGAVLDWAKRFNIIQGVARGLVYLHHDSCLKVLDEKMSPKFSDFGFARIFQGTQNPANTQSEGCGNSGLAIEDYWWQKKYQLLLYLLSKAQSILYHSMTIFAPQMKLP</sequence>
<keyword evidence="1" id="KW-0430">Lectin</keyword>
<dbReference type="SUPFAM" id="SSF56112">
    <property type="entry name" value="Protein kinase-like (PK-like)"/>
    <property type="match status" value="1"/>
</dbReference>
<keyword evidence="1" id="KW-0418">Kinase</keyword>
<dbReference type="EMBL" id="AP019301">
    <property type="protein sequence ID" value="BBH04073.1"/>
    <property type="molecule type" value="Genomic_DNA"/>
</dbReference>
<name>A0A4Y1RK52_PRUDU</name>
<proteinExistence type="predicted"/>